<evidence type="ECO:0000256" key="12">
    <source>
        <dbReference type="ARBA" id="ARBA00031669"/>
    </source>
</evidence>
<evidence type="ECO:0000256" key="1">
    <source>
        <dbReference type="ARBA" id="ARBA00004273"/>
    </source>
</evidence>
<dbReference type="Gene3D" id="2.60.15.10">
    <property type="entry name" value="F0F1 ATP synthase delta/epsilon subunit, N-terminal"/>
    <property type="match status" value="1"/>
</dbReference>
<dbReference type="Proteomes" id="UP000887566">
    <property type="component" value="Unplaced"/>
</dbReference>
<dbReference type="GO" id="GO:0045259">
    <property type="term" value="C:proton-transporting ATP synthase complex"/>
    <property type="evidence" value="ECO:0007669"/>
    <property type="project" value="UniProtKB-KW"/>
</dbReference>
<evidence type="ECO:0000256" key="5">
    <source>
        <dbReference type="ARBA" id="ARBA00022792"/>
    </source>
</evidence>
<dbReference type="PANTHER" id="PTHR13822">
    <property type="entry name" value="ATP SYNTHASE DELTA/EPSILON CHAIN"/>
    <property type="match status" value="1"/>
</dbReference>
<dbReference type="HAMAP" id="MF_00530">
    <property type="entry name" value="ATP_synth_epsil_bac"/>
    <property type="match status" value="1"/>
</dbReference>
<keyword evidence="7" id="KW-0406">Ion transport</keyword>
<dbReference type="Pfam" id="PF02823">
    <property type="entry name" value="ATP-synt_DE_N"/>
    <property type="match status" value="1"/>
</dbReference>
<keyword evidence="8" id="KW-0496">Mitochondrion</keyword>
<evidence type="ECO:0000256" key="10">
    <source>
        <dbReference type="ARBA" id="ARBA00023196"/>
    </source>
</evidence>
<sequence length="162" mass="17175">MAAVSRVSRLLPSMGKMLRRGLATDTNTEMKFTFACPASVFYNQANVKQVDVPTFSGTFGILPQHVPTLAVLKPGVLTVFQQDGNSKRYFVSSGSVTVNEDSTVQVLAEEAVLVDDLDASAAQQALQEAQTQANSGSDVEKAEAQIRVEVAEAALRAAQGGV</sequence>
<proteinExistence type="inferred from homology"/>
<protein>
    <recommendedName>
        <fullName evidence="12">F-ATPase delta subunit</fullName>
    </recommendedName>
</protein>
<accession>A0A914X3L9</accession>
<feature type="domain" description="ATP synthase F1 complex delta/epsilon subunit N-terminal" evidence="13">
    <location>
        <begin position="30"/>
        <end position="111"/>
    </location>
</feature>
<evidence type="ECO:0000256" key="9">
    <source>
        <dbReference type="ARBA" id="ARBA00023136"/>
    </source>
</evidence>
<dbReference type="GO" id="GO:0046933">
    <property type="term" value="F:proton-transporting ATP synthase activity, rotational mechanism"/>
    <property type="evidence" value="ECO:0007669"/>
    <property type="project" value="InterPro"/>
</dbReference>
<evidence type="ECO:0000256" key="6">
    <source>
        <dbReference type="ARBA" id="ARBA00022946"/>
    </source>
</evidence>
<dbReference type="GO" id="GO:0005743">
    <property type="term" value="C:mitochondrial inner membrane"/>
    <property type="evidence" value="ECO:0007669"/>
    <property type="project" value="UniProtKB-SubCell"/>
</dbReference>
<evidence type="ECO:0000256" key="11">
    <source>
        <dbReference type="ARBA" id="ARBA00023310"/>
    </source>
</evidence>
<evidence type="ECO:0000256" key="3">
    <source>
        <dbReference type="ARBA" id="ARBA00022448"/>
    </source>
</evidence>
<dbReference type="FunFam" id="2.60.15.10:FF:000004">
    <property type="entry name" value="ATP synthase subunit delta, mitochondrial"/>
    <property type="match status" value="1"/>
</dbReference>
<evidence type="ECO:0000313" key="14">
    <source>
        <dbReference type="Proteomes" id="UP000887566"/>
    </source>
</evidence>
<keyword evidence="5" id="KW-0999">Mitochondrion inner membrane</keyword>
<evidence type="ECO:0000256" key="4">
    <source>
        <dbReference type="ARBA" id="ARBA00022781"/>
    </source>
</evidence>
<dbReference type="NCBIfam" id="TIGR01216">
    <property type="entry name" value="ATP_synt_epsi"/>
    <property type="match status" value="1"/>
</dbReference>
<organism evidence="14 15">
    <name type="scientific">Plectus sambesii</name>
    <dbReference type="NCBI Taxonomy" id="2011161"/>
    <lineage>
        <taxon>Eukaryota</taxon>
        <taxon>Metazoa</taxon>
        <taxon>Ecdysozoa</taxon>
        <taxon>Nematoda</taxon>
        <taxon>Chromadorea</taxon>
        <taxon>Plectida</taxon>
        <taxon>Plectina</taxon>
        <taxon>Plectoidea</taxon>
        <taxon>Plectidae</taxon>
        <taxon>Plectus</taxon>
    </lineage>
</organism>
<keyword evidence="4" id="KW-0375">Hydrogen ion transport</keyword>
<dbReference type="InterPro" id="IPR001469">
    <property type="entry name" value="ATP_synth_F1_dsu/esu"/>
</dbReference>
<keyword evidence="6" id="KW-0809">Transit peptide</keyword>
<dbReference type="Gene3D" id="1.20.5.440">
    <property type="entry name" value="ATP synthase delta/epsilon subunit, C-terminal domain"/>
    <property type="match status" value="1"/>
</dbReference>
<evidence type="ECO:0000313" key="16">
    <source>
        <dbReference type="WBParaSite" id="PSAMB.scaffold827size40757.g8945.t1"/>
    </source>
</evidence>
<dbReference type="PANTHER" id="PTHR13822:SF7">
    <property type="entry name" value="ATP SYNTHASE SUBUNIT DELTA, MITOCHONDRIAL"/>
    <property type="match status" value="1"/>
</dbReference>
<name>A0A914X3L9_9BILA</name>
<evidence type="ECO:0000259" key="13">
    <source>
        <dbReference type="Pfam" id="PF02823"/>
    </source>
</evidence>
<dbReference type="WBParaSite" id="PSAMB.scaffold58size91357.g1231.t1">
    <property type="protein sequence ID" value="PSAMB.scaffold58size91357.g1231.t1"/>
    <property type="gene ID" value="PSAMB.scaffold58size91357.g1231"/>
</dbReference>
<reference evidence="15 16" key="1">
    <citation type="submission" date="2022-11" db="UniProtKB">
        <authorList>
            <consortium name="WormBaseParasite"/>
        </authorList>
    </citation>
    <scope>IDENTIFICATION</scope>
</reference>
<evidence type="ECO:0000256" key="2">
    <source>
        <dbReference type="ARBA" id="ARBA00005712"/>
    </source>
</evidence>
<dbReference type="InterPro" id="IPR020546">
    <property type="entry name" value="ATP_synth_F1_dsu/esu_N"/>
</dbReference>
<keyword evidence="10" id="KW-0139">CF(1)</keyword>
<keyword evidence="14" id="KW-1185">Reference proteome</keyword>
<dbReference type="InterPro" id="IPR036771">
    <property type="entry name" value="ATPsynth_dsu/esu_N"/>
</dbReference>
<dbReference type="CDD" id="cd12152">
    <property type="entry name" value="F1-ATPase_delta"/>
    <property type="match status" value="1"/>
</dbReference>
<evidence type="ECO:0000313" key="15">
    <source>
        <dbReference type="WBParaSite" id="PSAMB.scaffold58size91357.g1231.t1"/>
    </source>
</evidence>
<dbReference type="WBParaSite" id="PSAMB.scaffold827size40757.g8945.t1">
    <property type="protein sequence ID" value="PSAMB.scaffold827size40757.g8945.t1"/>
    <property type="gene ID" value="PSAMB.scaffold827size40757.g8945"/>
</dbReference>
<comment type="similarity">
    <text evidence="2">Belongs to the ATPase epsilon chain family.</text>
</comment>
<comment type="subcellular location">
    <subcellularLocation>
        <location evidence="1">Mitochondrion inner membrane</location>
    </subcellularLocation>
</comment>
<evidence type="ECO:0000256" key="7">
    <source>
        <dbReference type="ARBA" id="ARBA00023065"/>
    </source>
</evidence>
<keyword evidence="11" id="KW-0066">ATP synthesis</keyword>
<dbReference type="AlphaFoldDB" id="A0A914X3L9"/>
<keyword evidence="3" id="KW-0813">Transport</keyword>
<keyword evidence="9" id="KW-0472">Membrane</keyword>
<evidence type="ECO:0000256" key="8">
    <source>
        <dbReference type="ARBA" id="ARBA00023128"/>
    </source>
</evidence>
<dbReference type="SUPFAM" id="SSF51344">
    <property type="entry name" value="Epsilon subunit of F1F0-ATP synthase N-terminal domain"/>
    <property type="match status" value="1"/>
</dbReference>